<evidence type="ECO:0000256" key="11">
    <source>
        <dbReference type="ARBA" id="ARBA00022989"/>
    </source>
</evidence>
<dbReference type="EMBL" id="AP019400">
    <property type="protein sequence ID" value="BBI34108.1"/>
    <property type="molecule type" value="Genomic_DNA"/>
</dbReference>
<reference evidence="18 19" key="1">
    <citation type="submission" date="2019-01" db="EMBL/GenBank/DDBJ databases">
        <title>Complete genome sequence of Cohnella hallensis HS21 isolated from Korean fir (Abies koreana) rhizospheric soil.</title>
        <authorList>
            <person name="Jiang L."/>
            <person name="Kang S.W."/>
            <person name="Kim S."/>
            <person name="Jung J."/>
            <person name="Kim C.Y."/>
            <person name="Kim D.H."/>
            <person name="Kim S.W."/>
            <person name="Lee J."/>
        </authorList>
    </citation>
    <scope>NUCLEOTIDE SEQUENCE [LARGE SCALE GENOMIC DNA]</scope>
    <source>
        <strain evidence="18 19">HS21</strain>
    </source>
</reference>
<evidence type="ECO:0000259" key="17">
    <source>
        <dbReference type="PROSITE" id="PS50885"/>
    </source>
</evidence>
<dbReference type="SUPFAM" id="SSF158472">
    <property type="entry name" value="HAMP domain-like"/>
    <property type="match status" value="1"/>
</dbReference>
<dbReference type="Proteomes" id="UP000289856">
    <property type="component" value="Chromosome"/>
</dbReference>
<proteinExistence type="predicted"/>
<evidence type="ECO:0000256" key="8">
    <source>
        <dbReference type="ARBA" id="ARBA00022741"/>
    </source>
</evidence>
<keyword evidence="5" id="KW-0597">Phosphoprotein</keyword>
<dbReference type="FunFam" id="3.30.565.10:FF:000006">
    <property type="entry name" value="Sensor histidine kinase WalK"/>
    <property type="match status" value="1"/>
</dbReference>
<accession>A0A3T1D7R0</accession>
<dbReference type="Pfam" id="PF02518">
    <property type="entry name" value="HATPase_c"/>
    <property type="match status" value="1"/>
</dbReference>
<dbReference type="InterPro" id="IPR005467">
    <property type="entry name" value="His_kinase_dom"/>
</dbReference>
<dbReference type="Pfam" id="PF00512">
    <property type="entry name" value="HisKA"/>
    <property type="match status" value="1"/>
</dbReference>
<evidence type="ECO:0000256" key="5">
    <source>
        <dbReference type="ARBA" id="ARBA00022553"/>
    </source>
</evidence>
<keyword evidence="6" id="KW-0808">Transferase</keyword>
<dbReference type="SMART" id="SM00388">
    <property type="entry name" value="HisKA"/>
    <property type="match status" value="1"/>
</dbReference>
<evidence type="ECO:0000256" key="7">
    <source>
        <dbReference type="ARBA" id="ARBA00022692"/>
    </source>
</evidence>
<dbReference type="OrthoDB" id="9786919at2"/>
<feature type="coiled-coil region" evidence="14">
    <location>
        <begin position="229"/>
        <end position="263"/>
    </location>
</feature>
<evidence type="ECO:0000256" key="1">
    <source>
        <dbReference type="ARBA" id="ARBA00000085"/>
    </source>
</evidence>
<keyword evidence="19" id="KW-1185">Reference proteome</keyword>
<keyword evidence="4" id="KW-1003">Cell membrane</keyword>
<feature type="domain" description="HAMP" evidence="17">
    <location>
        <begin position="192"/>
        <end position="244"/>
    </location>
</feature>
<dbReference type="EC" id="2.7.13.3" evidence="3"/>
<dbReference type="PRINTS" id="PR00344">
    <property type="entry name" value="BCTRLSENSOR"/>
</dbReference>
<dbReference type="CDD" id="cd00075">
    <property type="entry name" value="HATPase"/>
    <property type="match status" value="1"/>
</dbReference>
<evidence type="ECO:0000256" key="12">
    <source>
        <dbReference type="ARBA" id="ARBA00023012"/>
    </source>
</evidence>
<dbReference type="AlphaFoldDB" id="A0A3T1D7R0"/>
<dbReference type="SUPFAM" id="SSF55874">
    <property type="entry name" value="ATPase domain of HSP90 chaperone/DNA topoisomerase II/histidine kinase"/>
    <property type="match status" value="1"/>
</dbReference>
<protein>
    <recommendedName>
        <fullName evidence="3">histidine kinase</fullName>
        <ecNumber evidence="3">2.7.13.3</ecNumber>
    </recommendedName>
</protein>
<dbReference type="KEGG" id="cohn:KCTCHS21_35070"/>
<evidence type="ECO:0000256" key="13">
    <source>
        <dbReference type="ARBA" id="ARBA00023136"/>
    </source>
</evidence>
<dbReference type="PROSITE" id="PS50885">
    <property type="entry name" value="HAMP"/>
    <property type="match status" value="1"/>
</dbReference>
<dbReference type="CDD" id="cd00082">
    <property type="entry name" value="HisKA"/>
    <property type="match status" value="1"/>
</dbReference>
<dbReference type="Gene3D" id="6.10.340.10">
    <property type="match status" value="1"/>
</dbReference>
<dbReference type="InterPro" id="IPR036097">
    <property type="entry name" value="HisK_dim/P_sf"/>
</dbReference>
<dbReference type="PROSITE" id="PS50109">
    <property type="entry name" value="HIS_KIN"/>
    <property type="match status" value="1"/>
</dbReference>
<keyword evidence="8" id="KW-0547">Nucleotide-binding</keyword>
<dbReference type="SMART" id="SM00387">
    <property type="entry name" value="HATPase_c"/>
    <property type="match status" value="1"/>
</dbReference>
<dbReference type="InterPro" id="IPR050398">
    <property type="entry name" value="HssS/ArlS-like"/>
</dbReference>
<name>A0A3T1D7R0_9BACL</name>
<evidence type="ECO:0000256" key="14">
    <source>
        <dbReference type="SAM" id="Coils"/>
    </source>
</evidence>
<evidence type="ECO:0000313" key="19">
    <source>
        <dbReference type="Proteomes" id="UP000289856"/>
    </source>
</evidence>
<evidence type="ECO:0000256" key="2">
    <source>
        <dbReference type="ARBA" id="ARBA00004651"/>
    </source>
</evidence>
<keyword evidence="11 15" id="KW-1133">Transmembrane helix</keyword>
<dbReference type="SMART" id="SM00304">
    <property type="entry name" value="HAMP"/>
    <property type="match status" value="1"/>
</dbReference>
<evidence type="ECO:0000259" key="16">
    <source>
        <dbReference type="PROSITE" id="PS50109"/>
    </source>
</evidence>
<comment type="catalytic activity">
    <reaction evidence="1">
        <text>ATP + protein L-histidine = ADP + protein N-phospho-L-histidine.</text>
        <dbReference type="EC" id="2.7.13.3"/>
    </reaction>
</comment>
<evidence type="ECO:0000256" key="9">
    <source>
        <dbReference type="ARBA" id="ARBA00022777"/>
    </source>
</evidence>
<keyword evidence="9 18" id="KW-0418">Kinase</keyword>
<dbReference type="InterPro" id="IPR036890">
    <property type="entry name" value="HATPase_C_sf"/>
</dbReference>
<keyword evidence="10" id="KW-0067">ATP-binding</keyword>
<dbReference type="PANTHER" id="PTHR45528">
    <property type="entry name" value="SENSOR HISTIDINE KINASE CPXA"/>
    <property type="match status" value="1"/>
</dbReference>
<evidence type="ECO:0000256" key="15">
    <source>
        <dbReference type="SAM" id="Phobius"/>
    </source>
</evidence>
<dbReference type="Pfam" id="PF00672">
    <property type="entry name" value="HAMP"/>
    <property type="match status" value="1"/>
</dbReference>
<dbReference type="GO" id="GO:0000155">
    <property type="term" value="F:phosphorelay sensor kinase activity"/>
    <property type="evidence" value="ECO:0007669"/>
    <property type="project" value="InterPro"/>
</dbReference>
<evidence type="ECO:0000256" key="10">
    <source>
        <dbReference type="ARBA" id="ARBA00022840"/>
    </source>
</evidence>
<dbReference type="CDD" id="cd06225">
    <property type="entry name" value="HAMP"/>
    <property type="match status" value="1"/>
</dbReference>
<dbReference type="InterPro" id="IPR004358">
    <property type="entry name" value="Sig_transdc_His_kin-like_C"/>
</dbReference>
<organism evidence="18 19">
    <name type="scientific">Cohnella abietis</name>
    <dbReference type="NCBI Taxonomy" id="2507935"/>
    <lineage>
        <taxon>Bacteria</taxon>
        <taxon>Bacillati</taxon>
        <taxon>Bacillota</taxon>
        <taxon>Bacilli</taxon>
        <taxon>Bacillales</taxon>
        <taxon>Paenibacillaceae</taxon>
        <taxon>Cohnella</taxon>
    </lineage>
</organism>
<dbReference type="Gene3D" id="3.30.565.10">
    <property type="entry name" value="Histidine kinase-like ATPase, C-terminal domain"/>
    <property type="match status" value="1"/>
</dbReference>
<dbReference type="GO" id="GO:0005886">
    <property type="term" value="C:plasma membrane"/>
    <property type="evidence" value="ECO:0007669"/>
    <property type="project" value="UniProtKB-SubCell"/>
</dbReference>
<evidence type="ECO:0000256" key="6">
    <source>
        <dbReference type="ARBA" id="ARBA00022679"/>
    </source>
</evidence>
<keyword evidence="7 15" id="KW-0812">Transmembrane</keyword>
<feature type="domain" description="Histidine kinase" evidence="16">
    <location>
        <begin position="259"/>
        <end position="472"/>
    </location>
</feature>
<dbReference type="GO" id="GO:0005524">
    <property type="term" value="F:ATP binding"/>
    <property type="evidence" value="ECO:0007669"/>
    <property type="project" value="UniProtKB-KW"/>
</dbReference>
<dbReference type="InterPro" id="IPR003594">
    <property type="entry name" value="HATPase_dom"/>
</dbReference>
<keyword evidence="14" id="KW-0175">Coiled coil</keyword>
<keyword evidence="12" id="KW-0902">Two-component regulatory system</keyword>
<gene>
    <name evidence="18" type="primary">phoR_1</name>
    <name evidence="18" type="ORF">KCTCHS21_35070</name>
</gene>
<dbReference type="InterPro" id="IPR003660">
    <property type="entry name" value="HAMP_dom"/>
</dbReference>
<sequence>MKFWQKIYLFSFIVFALIFNAASILVIERSHNKMLEQEINSALSQNMSIHSSVDAIVPILRIFDSLDYEKTVLTNIANEFVAKNNDQHTFLTIVNDENQSIFSNTTFQMPENREELDKLDVDEIKYVLRDIDKRTILFTSNITVINHKNYVFTYMKDVTSLYEGRVDQYRFFVQVDLAAALLYMVIMFFISRGLTKPIDQLNKTAQVIAQGGFSERVQLQSKDEIGVLARNFNDMASVVEDKINDLERNNQEKQRFIDNFTHELKTPLTSIIGYANFLRTTKYNEELYLDGLDVIYSESKRLESLSHKLMDLILLQGQHFQMREHDLEAIIAEIKPTLEMKAKEKQVAIVTDCVEGKLLLEKDLIKTMIFNLVDNALKASSEQQSITIRTSWHDNHYLLEVIDEGIGIAKEHQDKIFEPFYMADKARTKVNNGAGLGLSICQSVASLHHAVIEVASEENKGTTIRVLFNPMDQSRKLSDKRI</sequence>
<dbReference type="InterPro" id="IPR003661">
    <property type="entry name" value="HisK_dim/P_dom"/>
</dbReference>
<feature type="transmembrane region" description="Helical" evidence="15">
    <location>
        <begin position="6"/>
        <end position="27"/>
    </location>
</feature>
<evidence type="ECO:0000256" key="4">
    <source>
        <dbReference type="ARBA" id="ARBA00022475"/>
    </source>
</evidence>
<evidence type="ECO:0000256" key="3">
    <source>
        <dbReference type="ARBA" id="ARBA00012438"/>
    </source>
</evidence>
<dbReference type="Gene3D" id="1.10.287.130">
    <property type="match status" value="1"/>
</dbReference>
<dbReference type="RefSeq" id="WP_130610915.1">
    <property type="nucleotide sequence ID" value="NZ_AP019400.1"/>
</dbReference>
<keyword evidence="13 15" id="KW-0472">Membrane</keyword>
<dbReference type="PANTHER" id="PTHR45528:SF1">
    <property type="entry name" value="SENSOR HISTIDINE KINASE CPXA"/>
    <property type="match status" value="1"/>
</dbReference>
<evidence type="ECO:0000313" key="18">
    <source>
        <dbReference type="EMBL" id="BBI34108.1"/>
    </source>
</evidence>
<dbReference type="SUPFAM" id="SSF47384">
    <property type="entry name" value="Homodimeric domain of signal transducing histidine kinase"/>
    <property type="match status" value="1"/>
</dbReference>
<comment type="subcellular location">
    <subcellularLocation>
        <location evidence="2">Cell membrane</location>
        <topology evidence="2">Multi-pass membrane protein</topology>
    </subcellularLocation>
</comment>